<comment type="caution">
    <text evidence="2">The sequence shown here is derived from an EMBL/GenBank/DDBJ whole genome shotgun (WGS) entry which is preliminary data.</text>
</comment>
<reference evidence="2" key="1">
    <citation type="submission" date="2020-10" db="EMBL/GenBank/DDBJ databases">
        <authorList>
            <person name="Gilroy R."/>
        </authorList>
    </citation>
    <scope>NUCLEOTIDE SEQUENCE</scope>
    <source>
        <strain evidence="2">11300</strain>
    </source>
</reference>
<dbReference type="Proteomes" id="UP000824091">
    <property type="component" value="Unassembled WGS sequence"/>
</dbReference>
<protein>
    <submittedName>
        <fullName evidence="2">GNAT family N-acetyltransferase</fullName>
    </submittedName>
</protein>
<evidence type="ECO:0000313" key="3">
    <source>
        <dbReference type="Proteomes" id="UP000824091"/>
    </source>
</evidence>
<sequence>MLKFKIRSTDEYERLVKFFVENELEFDGDEEVDTDIVKCWKVTHTGDVLIGGCVLALRQGKYIIDGIAVDRLFRKFGIGRIMVDKVIKEIKERGGSELFLVARAPGFFRTLGFETVDPSEAPLFFECAQCPQYQKTCHPEIMRLEIR</sequence>
<evidence type="ECO:0000259" key="1">
    <source>
        <dbReference type="PROSITE" id="PS51186"/>
    </source>
</evidence>
<dbReference type="SUPFAM" id="SSF55729">
    <property type="entry name" value="Acyl-CoA N-acyltransferases (Nat)"/>
    <property type="match status" value="1"/>
</dbReference>
<accession>A0A9D1L917</accession>
<name>A0A9D1L917_9FIRM</name>
<reference evidence="2" key="2">
    <citation type="journal article" date="2021" name="PeerJ">
        <title>Extensive microbial diversity within the chicken gut microbiome revealed by metagenomics and culture.</title>
        <authorList>
            <person name="Gilroy R."/>
            <person name="Ravi A."/>
            <person name="Getino M."/>
            <person name="Pursley I."/>
            <person name="Horton D.L."/>
            <person name="Alikhan N.F."/>
            <person name="Baker D."/>
            <person name="Gharbi K."/>
            <person name="Hall N."/>
            <person name="Watson M."/>
            <person name="Adriaenssens E.M."/>
            <person name="Foster-Nyarko E."/>
            <person name="Jarju S."/>
            <person name="Secka A."/>
            <person name="Antonio M."/>
            <person name="Oren A."/>
            <person name="Chaudhuri R.R."/>
            <person name="La Ragione R."/>
            <person name="Hildebrand F."/>
            <person name="Pallen M.J."/>
        </authorList>
    </citation>
    <scope>NUCLEOTIDE SEQUENCE</scope>
    <source>
        <strain evidence="2">11300</strain>
    </source>
</reference>
<proteinExistence type="predicted"/>
<dbReference type="GO" id="GO:0016747">
    <property type="term" value="F:acyltransferase activity, transferring groups other than amino-acyl groups"/>
    <property type="evidence" value="ECO:0007669"/>
    <property type="project" value="InterPro"/>
</dbReference>
<dbReference type="Gene3D" id="3.40.630.30">
    <property type="match status" value="1"/>
</dbReference>
<dbReference type="AlphaFoldDB" id="A0A9D1L917"/>
<feature type="domain" description="N-acetyltransferase" evidence="1">
    <location>
        <begin position="2"/>
        <end position="147"/>
    </location>
</feature>
<evidence type="ECO:0000313" key="2">
    <source>
        <dbReference type="EMBL" id="HIU27742.1"/>
    </source>
</evidence>
<dbReference type="InterPro" id="IPR016181">
    <property type="entry name" value="Acyl_CoA_acyltransferase"/>
</dbReference>
<dbReference type="Pfam" id="PF00583">
    <property type="entry name" value="Acetyltransf_1"/>
    <property type="match status" value="1"/>
</dbReference>
<organism evidence="2 3">
    <name type="scientific">Candidatus Fimisoma avicola</name>
    <dbReference type="NCBI Taxonomy" id="2840826"/>
    <lineage>
        <taxon>Bacteria</taxon>
        <taxon>Bacillati</taxon>
        <taxon>Bacillota</taxon>
        <taxon>Clostridia</taxon>
        <taxon>Eubacteriales</taxon>
        <taxon>Candidatus Fimisoma</taxon>
    </lineage>
</organism>
<dbReference type="CDD" id="cd04301">
    <property type="entry name" value="NAT_SF"/>
    <property type="match status" value="1"/>
</dbReference>
<gene>
    <name evidence="2" type="ORF">IAD16_05135</name>
</gene>
<dbReference type="EMBL" id="DVMO01000077">
    <property type="protein sequence ID" value="HIU27742.1"/>
    <property type="molecule type" value="Genomic_DNA"/>
</dbReference>
<dbReference type="InterPro" id="IPR000182">
    <property type="entry name" value="GNAT_dom"/>
</dbReference>
<dbReference type="PROSITE" id="PS51186">
    <property type="entry name" value="GNAT"/>
    <property type="match status" value="1"/>
</dbReference>